<evidence type="ECO:0000313" key="1">
    <source>
        <dbReference type="EMBL" id="GEM41538.1"/>
    </source>
</evidence>
<sequence>MSTPLMARAETTKLARLLDISDPAQLDFLNELSPEAIRAFRERATDLLFDGDAARMKRVAAATKLVPTAISAKAAERAFGPVLCAAVAGSVEPSRAVDIAKALPARFLAETAIQLDPRRTADIIAAVPPRLVVEVARELVRRADHVTMSRFVGVVPEESMRAAVPAMGDADLLRIGFLMEDKSAVDRLMGLVTDRLAGVIRAAHEQDLWAEGLDLLDSVGPENRATLGDIAAGLGGDVLDGLIETVRALDAWESLLPITSAMNADSLRVFAERPAVQEESVLASIMNAALNKGFWLDLLPLAVHLRPAQLAVLAARLADKSDEELGNLVTQADSAKLWDAMLPIALAMTDADRRRMAGLPIMRGPEVLRAVIATTAEHELWSQALPLVDALPDSATPILASCLGILGREQLLAAVRTAMRSDNIDTLVDIALAQDADGRARVLDLIGGMDDLDEFLAALTPDTPDVVWAGLIEVRAEIPAELRTRLAARADSCGRGGEAADLRAEQA</sequence>
<protein>
    <submittedName>
        <fullName evidence="1">Uncharacterized protein</fullName>
    </submittedName>
</protein>
<accession>A0A511MMY0</accession>
<comment type="caution">
    <text evidence="1">The sequence shown here is derived from an EMBL/GenBank/DDBJ whole genome shotgun (WGS) entry which is preliminary data.</text>
</comment>
<proteinExistence type="predicted"/>
<dbReference type="Proteomes" id="UP000321424">
    <property type="component" value="Unassembled WGS sequence"/>
</dbReference>
<name>A0A511MMY0_9NOCA</name>
<dbReference type="AlphaFoldDB" id="A0A511MMY0"/>
<keyword evidence="2" id="KW-1185">Reference proteome</keyword>
<organism evidence="1 2">
    <name type="scientific">Nocardia ninae NBRC 108245</name>
    <dbReference type="NCBI Taxonomy" id="1210091"/>
    <lineage>
        <taxon>Bacteria</taxon>
        <taxon>Bacillati</taxon>
        <taxon>Actinomycetota</taxon>
        <taxon>Actinomycetes</taxon>
        <taxon>Mycobacteriales</taxon>
        <taxon>Nocardiaceae</taxon>
        <taxon>Nocardia</taxon>
    </lineage>
</organism>
<gene>
    <name evidence="1" type="ORF">NN4_60570</name>
</gene>
<dbReference type="RefSeq" id="WP_147138549.1">
    <property type="nucleotide sequence ID" value="NZ_BJXA01000053.1"/>
</dbReference>
<evidence type="ECO:0000313" key="2">
    <source>
        <dbReference type="Proteomes" id="UP000321424"/>
    </source>
</evidence>
<dbReference type="EMBL" id="BJXA01000053">
    <property type="protein sequence ID" value="GEM41538.1"/>
    <property type="molecule type" value="Genomic_DNA"/>
</dbReference>
<reference evidence="1 2" key="1">
    <citation type="submission" date="2019-07" db="EMBL/GenBank/DDBJ databases">
        <title>Whole genome shotgun sequence of Nocardia ninae NBRC 108245.</title>
        <authorList>
            <person name="Hosoyama A."/>
            <person name="Uohara A."/>
            <person name="Ohji S."/>
            <person name="Ichikawa N."/>
        </authorList>
    </citation>
    <scope>NUCLEOTIDE SEQUENCE [LARGE SCALE GENOMIC DNA]</scope>
    <source>
        <strain evidence="1 2">NBRC 108245</strain>
    </source>
</reference>
<dbReference type="OrthoDB" id="4529786at2"/>